<dbReference type="RefSeq" id="WP_190472694.1">
    <property type="nucleotide sequence ID" value="NZ_JACJPW010000105.1"/>
</dbReference>
<keyword evidence="3" id="KW-1185">Reference proteome</keyword>
<accession>A0A926ZK50</accession>
<comment type="caution">
    <text evidence="2">The sequence shown here is derived from an EMBL/GenBank/DDBJ whole genome shotgun (WGS) entry which is preliminary data.</text>
</comment>
<proteinExistence type="predicted"/>
<dbReference type="EMBL" id="JACJPW010000105">
    <property type="protein sequence ID" value="MBD2185062.1"/>
    <property type="molecule type" value="Genomic_DNA"/>
</dbReference>
<sequence length="200" mass="23061">MQNNPWFAPLVWMDYRLAVLFTVIVPLILLIWAFVKKNEAIQRLLIIYWRVASLLAITVYLMINAIPISFVTGIVARLLIPVSLWFWADINEEINDLPQRELKLAITSWRWGITVYSLLGAILGTPFLTCAISSKQALLSNPFCRVWLDPPWGYKQIFHANTNEAFLGFLAILALIIYVSYLSYFIFFRLGKQGRSAMEQ</sequence>
<dbReference type="InterPro" id="IPR021515">
    <property type="entry name" value="DUF3177"/>
</dbReference>
<keyword evidence="1" id="KW-0812">Transmembrane</keyword>
<reference evidence="2" key="1">
    <citation type="journal article" date="2015" name="ISME J.">
        <title>Draft Genome Sequence of Streptomyces incarnatus NRRL8089, which Produces the Nucleoside Antibiotic Sinefungin.</title>
        <authorList>
            <person name="Oshima K."/>
            <person name="Hattori M."/>
            <person name="Shimizu H."/>
            <person name="Fukuda K."/>
            <person name="Nemoto M."/>
            <person name="Inagaki K."/>
            <person name="Tamura T."/>
        </authorList>
    </citation>
    <scope>NUCLEOTIDE SEQUENCE</scope>
    <source>
        <strain evidence="2">FACHB-1375</strain>
    </source>
</reference>
<keyword evidence="1" id="KW-1133">Transmembrane helix</keyword>
<name>A0A926ZK50_9CYAN</name>
<keyword evidence="1" id="KW-0472">Membrane</keyword>
<protein>
    <submittedName>
        <fullName evidence="2">DUF3177 family protein</fullName>
    </submittedName>
</protein>
<reference evidence="2" key="2">
    <citation type="submission" date="2020-08" db="EMBL/GenBank/DDBJ databases">
        <authorList>
            <person name="Chen M."/>
            <person name="Teng W."/>
            <person name="Zhao L."/>
            <person name="Hu C."/>
            <person name="Zhou Y."/>
            <person name="Han B."/>
            <person name="Song L."/>
            <person name="Shu W."/>
        </authorList>
    </citation>
    <scope>NUCLEOTIDE SEQUENCE</scope>
    <source>
        <strain evidence="2">FACHB-1375</strain>
    </source>
</reference>
<dbReference type="Pfam" id="PF11375">
    <property type="entry name" value="DUF3177"/>
    <property type="match status" value="1"/>
</dbReference>
<feature type="transmembrane region" description="Helical" evidence="1">
    <location>
        <begin position="165"/>
        <end position="188"/>
    </location>
</feature>
<evidence type="ECO:0000256" key="1">
    <source>
        <dbReference type="SAM" id="Phobius"/>
    </source>
</evidence>
<organism evidence="2 3">
    <name type="scientific">Aerosakkonema funiforme FACHB-1375</name>
    <dbReference type="NCBI Taxonomy" id="2949571"/>
    <lineage>
        <taxon>Bacteria</taxon>
        <taxon>Bacillati</taxon>
        <taxon>Cyanobacteriota</taxon>
        <taxon>Cyanophyceae</taxon>
        <taxon>Oscillatoriophycideae</taxon>
        <taxon>Aerosakkonematales</taxon>
        <taxon>Aerosakkonemataceae</taxon>
        <taxon>Aerosakkonema</taxon>
    </lineage>
</organism>
<dbReference type="AlphaFoldDB" id="A0A926ZK50"/>
<feature type="transmembrane region" description="Helical" evidence="1">
    <location>
        <begin position="109"/>
        <end position="134"/>
    </location>
</feature>
<dbReference type="Proteomes" id="UP000641646">
    <property type="component" value="Unassembled WGS sequence"/>
</dbReference>
<feature type="transmembrane region" description="Helical" evidence="1">
    <location>
        <begin position="15"/>
        <end position="35"/>
    </location>
</feature>
<feature type="transmembrane region" description="Helical" evidence="1">
    <location>
        <begin position="69"/>
        <end position="88"/>
    </location>
</feature>
<gene>
    <name evidence="2" type="ORF">H6G03_28990</name>
</gene>
<evidence type="ECO:0000313" key="2">
    <source>
        <dbReference type="EMBL" id="MBD2185062.1"/>
    </source>
</evidence>
<evidence type="ECO:0000313" key="3">
    <source>
        <dbReference type="Proteomes" id="UP000641646"/>
    </source>
</evidence>
<feature type="transmembrane region" description="Helical" evidence="1">
    <location>
        <begin position="47"/>
        <end position="63"/>
    </location>
</feature>